<dbReference type="Pfam" id="PF01370">
    <property type="entry name" value="Epimerase"/>
    <property type="match status" value="1"/>
</dbReference>
<dbReference type="PANTHER" id="PTHR43245:SF13">
    <property type="entry name" value="UDP-D-APIOSE_UDP-D-XYLOSE SYNTHASE 2"/>
    <property type="match status" value="1"/>
</dbReference>
<feature type="domain" description="NAD-dependent epimerase/dehydratase" evidence="1">
    <location>
        <begin position="3"/>
        <end position="213"/>
    </location>
</feature>
<dbReference type="InterPro" id="IPR050177">
    <property type="entry name" value="Lipid_A_modif_metabolic_enz"/>
</dbReference>
<organism evidence="2 3">
    <name type="scientific">Bradyrhizobium uaiense</name>
    <dbReference type="NCBI Taxonomy" id="2594946"/>
    <lineage>
        <taxon>Bacteria</taxon>
        <taxon>Pseudomonadati</taxon>
        <taxon>Pseudomonadota</taxon>
        <taxon>Alphaproteobacteria</taxon>
        <taxon>Hyphomicrobiales</taxon>
        <taxon>Nitrobacteraceae</taxon>
        <taxon>Bradyrhizobium</taxon>
    </lineage>
</organism>
<dbReference type="SUPFAM" id="SSF51735">
    <property type="entry name" value="NAD(P)-binding Rossmann-fold domains"/>
    <property type="match status" value="1"/>
</dbReference>
<sequence>MRILLTGGTGFVGSVLARRLVAGGHELFCLCRPEASVAFGTKVDWDGTTQIEAGTFPEGVDAVIHAAQSRNYRQFPGDAREMFAVNVGMTMFLLDWAAQSAVKQFCLISSGAVYEPFGRGLQENSPLSPTGFLGATKLASEVIAKPFSKLLGLSILRLFFPYGPGQDGRLVPDLIRRIRQGSPVQLNGDAEGLRLTPTFVDDAVDVILASIASSWTGTVNVATPETLSIRQIACSIARELGIEPKFEIARGSAAVDITPDLNRLAARYDLSRFTCFDEGVRRMLVALSFSAQ</sequence>
<evidence type="ECO:0000313" key="2">
    <source>
        <dbReference type="EMBL" id="NEU96213.1"/>
    </source>
</evidence>
<dbReference type="InterPro" id="IPR001509">
    <property type="entry name" value="Epimerase_deHydtase"/>
</dbReference>
<dbReference type="InterPro" id="IPR036291">
    <property type="entry name" value="NAD(P)-bd_dom_sf"/>
</dbReference>
<evidence type="ECO:0000259" key="1">
    <source>
        <dbReference type="Pfam" id="PF01370"/>
    </source>
</evidence>
<dbReference type="Gene3D" id="3.40.50.720">
    <property type="entry name" value="NAD(P)-binding Rossmann-like Domain"/>
    <property type="match status" value="1"/>
</dbReference>
<dbReference type="AlphaFoldDB" id="A0A6P1BD57"/>
<gene>
    <name evidence="2" type="ORF">FNJ47_10300</name>
</gene>
<accession>A0A6P1BD57</accession>
<name>A0A6P1BD57_9BRAD</name>
<dbReference type="RefSeq" id="WP_163152952.1">
    <property type="nucleotide sequence ID" value="NZ_VKHP01000029.1"/>
</dbReference>
<protein>
    <submittedName>
        <fullName evidence="2">NAD(P)-dependent oxidoreductase</fullName>
    </submittedName>
</protein>
<comment type="caution">
    <text evidence="2">The sequence shown here is derived from an EMBL/GenBank/DDBJ whole genome shotgun (WGS) entry which is preliminary data.</text>
</comment>
<dbReference type="CDD" id="cd08946">
    <property type="entry name" value="SDR_e"/>
    <property type="match status" value="1"/>
</dbReference>
<reference evidence="2 3" key="1">
    <citation type="journal article" date="2020" name="Arch. Microbiol.">
        <title>Bradyrhizobium uaiense sp. nov., a new highly efficient cowpea symbiont.</title>
        <authorList>
            <person name="Cabral Michel D."/>
            <person name="Azarias Guimaraes A."/>
            <person name="Martins da Costa E."/>
            <person name="Soares de Carvalho T."/>
            <person name="Balsanelli E."/>
            <person name="Willems A."/>
            <person name="Maltempi de Souza E."/>
            <person name="de Souza Moreira F.M."/>
        </authorList>
    </citation>
    <scope>NUCLEOTIDE SEQUENCE [LARGE SCALE GENOMIC DNA]</scope>
    <source>
        <strain evidence="2 3">UFLA 03-164</strain>
    </source>
</reference>
<dbReference type="PANTHER" id="PTHR43245">
    <property type="entry name" value="BIFUNCTIONAL POLYMYXIN RESISTANCE PROTEIN ARNA"/>
    <property type="match status" value="1"/>
</dbReference>
<evidence type="ECO:0000313" key="3">
    <source>
        <dbReference type="Proteomes" id="UP000468531"/>
    </source>
</evidence>
<keyword evidence="3" id="KW-1185">Reference proteome</keyword>
<proteinExistence type="predicted"/>
<dbReference type="EMBL" id="VKHP01000029">
    <property type="protein sequence ID" value="NEU96213.1"/>
    <property type="molecule type" value="Genomic_DNA"/>
</dbReference>
<dbReference type="Proteomes" id="UP000468531">
    <property type="component" value="Unassembled WGS sequence"/>
</dbReference>